<name>A0A4P9W173_9FUNG</name>
<proteinExistence type="predicted"/>
<reference evidence="3" key="1">
    <citation type="journal article" date="2018" name="Nat. Microbiol.">
        <title>Leveraging single-cell genomics to expand the fungal tree of life.</title>
        <authorList>
            <person name="Ahrendt S.R."/>
            <person name="Quandt C.A."/>
            <person name="Ciobanu D."/>
            <person name="Clum A."/>
            <person name="Salamov A."/>
            <person name="Andreopoulos B."/>
            <person name="Cheng J.F."/>
            <person name="Woyke T."/>
            <person name="Pelin A."/>
            <person name="Henrissat B."/>
            <person name="Reynolds N.K."/>
            <person name="Benny G.L."/>
            <person name="Smith M.E."/>
            <person name="James T.Y."/>
            <person name="Grigoriev I.V."/>
        </authorList>
    </citation>
    <scope>NUCLEOTIDE SEQUENCE [LARGE SCALE GENOMIC DNA]</scope>
</reference>
<feature type="non-terminal residue" evidence="2">
    <location>
        <position position="171"/>
    </location>
</feature>
<gene>
    <name evidence="2" type="ORF">BDK51DRAFT_33732</name>
</gene>
<evidence type="ECO:0000313" key="3">
    <source>
        <dbReference type="Proteomes" id="UP000269721"/>
    </source>
</evidence>
<keyword evidence="3" id="KW-1185">Reference proteome</keyword>
<dbReference type="AlphaFoldDB" id="A0A4P9W173"/>
<dbReference type="Proteomes" id="UP000269721">
    <property type="component" value="Unassembled WGS sequence"/>
</dbReference>
<evidence type="ECO:0000256" key="1">
    <source>
        <dbReference type="SAM" id="MobiDB-lite"/>
    </source>
</evidence>
<dbReference type="EMBL" id="KZ999626">
    <property type="protein sequence ID" value="RKO84893.1"/>
    <property type="molecule type" value="Genomic_DNA"/>
</dbReference>
<feature type="region of interest" description="Disordered" evidence="1">
    <location>
        <begin position="38"/>
        <end position="70"/>
    </location>
</feature>
<organism evidence="2 3">
    <name type="scientific">Blyttiomyces helicus</name>
    <dbReference type="NCBI Taxonomy" id="388810"/>
    <lineage>
        <taxon>Eukaryota</taxon>
        <taxon>Fungi</taxon>
        <taxon>Fungi incertae sedis</taxon>
        <taxon>Chytridiomycota</taxon>
        <taxon>Chytridiomycota incertae sedis</taxon>
        <taxon>Chytridiomycetes</taxon>
        <taxon>Chytridiomycetes incertae sedis</taxon>
        <taxon>Blyttiomyces</taxon>
    </lineage>
</organism>
<accession>A0A4P9W173</accession>
<feature type="compositionally biased region" description="Polar residues" evidence="1">
    <location>
        <begin position="58"/>
        <end position="67"/>
    </location>
</feature>
<evidence type="ECO:0000313" key="2">
    <source>
        <dbReference type="EMBL" id="RKO84893.1"/>
    </source>
</evidence>
<sequence>MLFNASNRGSKGSGGDAALFARPKVAVASSTVIGRLGKGRGTGGLASRGGTREKASLFPTTDTSTGAPSRDTGLLPVVVEAHCFPFASRASKEAGTDGGRCGSTFGGLTRIRSASGRRADPGIRKAVVAGGVESSIGVDVDGSSHLLRGFGGGVGTPWMRQTLQEMDETRH</sequence>
<protein>
    <submittedName>
        <fullName evidence="2">Uncharacterized protein</fullName>
    </submittedName>
</protein>